<dbReference type="GO" id="GO:0016020">
    <property type="term" value="C:membrane"/>
    <property type="evidence" value="ECO:0007669"/>
    <property type="project" value="UniProtKB-SubCell"/>
</dbReference>
<feature type="transmembrane region" description="Helical" evidence="5">
    <location>
        <begin position="40"/>
        <end position="61"/>
    </location>
</feature>
<feature type="transmembrane region" description="Helical" evidence="5">
    <location>
        <begin position="67"/>
        <end position="84"/>
    </location>
</feature>
<protein>
    <recommendedName>
        <fullName evidence="7">DoxX family protein</fullName>
    </recommendedName>
</protein>
<evidence type="ECO:0000313" key="6">
    <source>
        <dbReference type="EMBL" id="SVD25971.1"/>
    </source>
</evidence>
<accession>A0A382TWS5</accession>
<dbReference type="AlphaFoldDB" id="A0A382TWS5"/>
<sequence length="127" mass="14399">VVLLIGRIIVGSYFLFPGAIAKIFNYDFMYNYMIDHEVPFTHAALILTIIIQFSCSIGVIIGWHSKISAFILALLTILISYYMHDFWDMVSGIQKEHELQNFVKNMGIMAGLLILSGSSPGKYSFRK</sequence>
<organism evidence="6">
    <name type="scientific">marine metagenome</name>
    <dbReference type="NCBI Taxonomy" id="408172"/>
    <lineage>
        <taxon>unclassified sequences</taxon>
        <taxon>metagenomes</taxon>
        <taxon>ecological metagenomes</taxon>
    </lineage>
</organism>
<reference evidence="6" key="1">
    <citation type="submission" date="2018-05" db="EMBL/GenBank/DDBJ databases">
        <authorList>
            <person name="Lanie J.A."/>
            <person name="Ng W.-L."/>
            <person name="Kazmierczak K.M."/>
            <person name="Andrzejewski T.M."/>
            <person name="Davidsen T.M."/>
            <person name="Wayne K.J."/>
            <person name="Tettelin H."/>
            <person name="Glass J.I."/>
            <person name="Rusch D."/>
            <person name="Podicherti R."/>
            <person name="Tsui H.-C.T."/>
            <person name="Winkler M.E."/>
        </authorList>
    </citation>
    <scope>NUCLEOTIDE SEQUENCE</scope>
</reference>
<keyword evidence="3 5" id="KW-1133">Transmembrane helix</keyword>
<keyword evidence="4 5" id="KW-0472">Membrane</keyword>
<evidence type="ECO:0000256" key="1">
    <source>
        <dbReference type="ARBA" id="ARBA00004141"/>
    </source>
</evidence>
<feature type="non-terminal residue" evidence="6">
    <location>
        <position position="1"/>
    </location>
</feature>
<name>A0A382TWS5_9ZZZZ</name>
<evidence type="ECO:0000256" key="2">
    <source>
        <dbReference type="ARBA" id="ARBA00022692"/>
    </source>
</evidence>
<dbReference type="InterPro" id="IPR032808">
    <property type="entry name" value="DoxX"/>
</dbReference>
<feature type="transmembrane region" description="Helical" evidence="5">
    <location>
        <begin position="105"/>
        <end position="125"/>
    </location>
</feature>
<evidence type="ECO:0000256" key="4">
    <source>
        <dbReference type="ARBA" id="ARBA00023136"/>
    </source>
</evidence>
<proteinExistence type="predicted"/>
<dbReference type="Pfam" id="PF07681">
    <property type="entry name" value="DoxX"/>
    <property type="match status" value="1"/>
</dbReference>
<evidence type="ECO:0000256" key="3">
    <source>
        <dbReference type="ARBA" id="ARBA00022989"/>
    </source>
</evidence>
<gene>
    <name evidence="6" type="ORF">METZ01_LOCUS378825</name>
</gene>
<comment type="subcellular location">
    <subcellularLocation>
        <location evidence="1">Membrane</location>
        <topology evidence="1">Multi-pass membrane protein</topology>
    </subcellularLocation>
</comment>
<keyword evidence="2 5" id="KW-0812">Transmembrane</keyword>
<dbReference type="EMBL" id="UINC01139431">
    <property type="protein sequence ID" value="SVD25971.1"/>
    <property type="molecule type" value="Genomic_DNA"/>
</dbReference>
<evidence type="ECO:0008006" key="7">
    <source>
        <dbReference type="Google" id="ProtNLM"/>
    </source>
</evidence>
<evidence type="ECO:0000256" key="5">
    <source>
        <dbReference type="SAM" id="Phobius"/>
    </source>
</evidence>
<feature type="transmembrane region" description="Helical" evidence="5">
    <location>
        <begin position="6"/>
        <end position="28"/>
    </location>
</feature>